<dbReference type="InterPro" id="IPR021443">
    <property type="entry name" value="DUF3093"/>
</dbReference>
<name>A0A6J6NAN7_9ZZZZ</name>
<accession>A0A6J6NAN7</accession>
<protein>
    <submittedName>
        <fullName evidence="1">Unannotated protein</fullName>
    </submittedName>
</protein>
<sequence>MRTTTKIEGQMLISNKAKIDLKFIKSATALDAEGFKRLAGVDADPAAFLAINFWSKTGVKVELKDKKDPTPYWLISSKDPKRLVKALVKAQK</sequence>
<dbReference type="Pfam" id="PF11292">
    <property type="entry name" value="DUF3093"/>
    <property type="match status" value="1"/>
</dbReference>
<organism evidence="1">
    <name type="scientific">freshwater metagenome</name>
    <dbReference type="NCBI Taxonomy" id="449393"/>
    <lineage>
        <taxon>unclassified sequences</taxon>
        <taxon>metagenomes</taxon>
        <taxon>ecological metagenomes</taxon>
    </lineage>
</organism>
<dbReference type="EMBL" id="CAEZXI010000035">
    <property type="protein sequence ID" value="CAB4681984.1"/>
    <property type="molecule type" value="Genomic_DNA"/>
</dbReference>
<proteinExistence type="predicted"/>
<gene>
    <name evidence="1" type="ORF">UFOPK2362_00475</name>
</gene>
<dbReference type="AlphaFoldDB" id="A0A6J6NAN7"/>
<reference evidence="1" key="1">
    <citation type="submission" date="2020-05" db="EMBL/GenBank/DDBJ databases">
        <authorList>
            <person name="Chiriac C."/>
            <person name="Salcher M."/>
            <person name="Ghai R."/>
            <person name="Kavagutti S V."/>
        </authorList>
    </citation>
    <scope>NUCLEOTIDE SEQUENCE</scope>
</reference>
<evidence type="ECO:0000313" key="1">
    <source>
        <dbReference type="EMBL" id="CAB4681984.1"/>
    </source>
</evidence>